<protein>
    <recommendedName>
        <fullName evidence="2">DUF4806 domain-containing protein</fullName>
    </recommendedName>
</protein>
<comment type="caution">
    <text evidence="3">The sequence shown here is derived from an EMBL/GenBank/DDBJ whole genome shotgun (WGS) entry which is preliminary data.</text>
</comment>
<organism evidence="3 4">
    <name type="scientific">Allacma fusca</name>
    <dbReference type="NCBI Taxonomy" id="39272"/>
    <lineage>
        <taxon>Eukaryota</taxon>
        <taxon>Metazoa</taxon>
        <taxon>Ecdysozoa</taxon>
        <taxon>Arthropoda</taxon>
        <taxon>Hexapoda</taxon>
        <taxon>Collembola</taxon>
        <taxon>Symphypleona</taxon>
        <taxon>Sminthuridae</taxon>
        <taxon>Allacma</taxon>
    </lineage>
</organism>
<feature type="region of interest" description="Disordered" evidence="1">
    <location>
        <begin position="23"/>
        <end position="127"/>
    </location>
</feature>
<name>A0A8J2NYM8_9HEXA</name>
<dbReference type="EMBL" id="CAJVCH010052913">
    <property type="protein sequence ID" value="CAG7718369.1"/>
    <property type="molecule type" value="Genomic_DNA"/>
</dbReference>
<reference evidence="3" key="1">
    <citation type="submission" date="2021-06" db="EMBL/GenBank/DDBJ databases">
        <authorList>
            <person name="Hodson N. C."/>
            <person name="Mongue J. A."/>
            <person name="Jaron S. K."/>
        </authorList>
    </citation>
    <scope>NUCLEOTIDE SEQUENCE</scope>
</reference>
<sequence>MDDWVDYVIKKKYGPYKTCIEARQKSNRVVDGRSGNSMDDSDAPRKRKQPMKFTDFVATKAKRASNPIESDQQIESVPFPPPLPNMHQKPHLGSSNQNVDSNSTPVATSSKDSSTTKSFAPPSESNFEKLLSTMRGKVDSSAKKGKTLKLPVECLDELKTLETKVASDPDVYTELVNMFEWLLDTDIRQSTFKMLRKLMDDVVAQNLNWKGKGKIPFRSFELCTMIVETVNFRFGKVNGNVTVIEQAVKDWLKAAPTRLKSHSKQPKENLGAERIDMATRSDCHSGSESD</sequence>
<evidence type="ECO:0000313" key="3">
    <source>
        <dbReference type="EMBL" id="CAG7718369.1"/>
    </source>
</evidence>
<dbReference type="AlphaFoldDB" id="A0A8J2NYM8"/>
<evidence type="ECO:0000313" key="4">
    <source>
        <dbReference type="Proteomes" id="UP000708208"/>
    </source>
</evidence>
<dbReference type="Pfam" id="PF16064">
    <property type="entry name" value="DUF4806"/>
    <property type="match status" value="1"/>
</dbReference>
<dbReference type="InterPro" id="IPR032071">
    <property type="entry name" value="DUF4806"/>
</dbReference>
<dbReference type="OrthoDB" id="6602609at2759"/>
<feature type="region of interest" description="Disordered" evidence="1">
    <location>
        <begin position="259"/>
        <end position="290"/>
    </location>
</feature>
<feature type="compositionally biased region" description="Basic and acidic residues" evidence="1">
    <location>
        <begin position="265"/>
        <end position="290"/>
    </location>
</feature>
<accession>A0A8J2NYM8</accession>
<proteinExistence type="predicted"/>
<keyword evidence="4" id="KW-1185">Reference proteome</keyword>
<evidence type="ECO:0000256" key="1">
    <source>
        <dbReference type="SAM" id="MobiDB-lite"/>
    </source>
</evidence>
<gene>
    <name evidence="3" type="ORF">AFUS01_LOCUS7762</name>
</gene>
<feature type="compositionally biased region" description="Polar residues" evidence="1">
    <location>
        <begin position="93"/>
        <end position="107"/>
    </location>
</feature>
<feature type="compositionally biased region" description="Low complexity" evidence="1">
    <location>
        <begin position="108"/>
        <end position="118"/>
    </location>
</feature>
<evidence type="ECO:0000259" key="2">
    <source>
        <dbReference type="Pfam" id="PF16064"/>
    </source>
</evidence>
<feature type="domain" description="DUF4806" evidence="2">
    <location>
        <begin position="148"/>
        <end position="222"/>
    </location>
</feature>
<dbReference type="Proteomes" id="UP000708208">
    <property type="component" value="Unassembled WGS sequence"/>
</dbReference>